<keyword evidence="7 9" id="KW-0233">DNA recombination</keyword>
<dbReference type="eggNOG" id="COG4974">
    <property type="taxonomic scope" value="Bacteria"/>
</dbReference>
<comment type="subunit">
    <text evidence="9">Forms a cyclic heterotetrameric complex composed of two molecules of XerC and two molecules of XerD.</text>
</comment>
<evidence type="ECO:0000256" key="2">
    <source>
        <dbReference type="ARBA" id="ARBA00022490"/>
    </source>
</evidence>
<dbReference type="EMBL" id="AP010656">
    <property type="protein sequence ID" value="BAG83688.1"/>
    <property type="molecule type" value="Genomic_DNA"/>
</dbReference>
<dbReference type="GO" id="GO:0051301">
    <property type="term" value="P:cell division"/>
    <property type="evidence" value="ECO:0007669"/>
    <property type="project" value="UniProtKB-KW"/>
</dbReference>
<dbReference type="InterPro" id="IPR010998">
    <property type="entry name" value="Integrase_recombinase_N"/>
</dbReference>
<dbReference type="PANTHER" id="PTHR30349:SF77">
    <property type="entry name" value="TYROSINE RECOMBINASE XERC"/>
    <property type="match status" value="1"/>
</dbReference>
<dbReference type="InterPro" id="IPR004107">
    <property type="entry name" value="Integrase_SAM-like_N"/>
</dbReference>
<feature type="active site" evidence="9">
    <location>
        <position position="248"/>
    </location>
</feature>
<dbReference type="InterPro" id="IPR013762">
    <property type="entry name" value="Integrase-like_cat_sf"/>
</dbReference>
<organism evidence="12 13">
    <name type="scientific">Azobacteroides pseudotrichonymphae genomovar. CFP2</name>
    <dbReference type="NCBI Taxonomy" id="511995"/>
    <lineage>
        <taxon>Bacteria</taxon>
        <taxon>Pseudomonadati</taxon>
        <taxon>Bacteroidota</taxon>
        <taxon>Bacteroidia</taxon>
        <taxon>Bacteroidales</taxon>
        <taxon>Candidatus Azobacteroides</taxon>
    </lineage>
</organism>
<dbReference type="KEGG" id="aps:CFPG_425"/>
<evidence type="ECO:0000256" key="1">
    <source>
        <dbReference type="ARBA" id="ARBA00004496"/>
    </source>
</evidence>
<evidence type="ECO:0000256" key="9">
    <source>
        <dbReference type="HAMAP-Rule" id="MF_01808"/>
    </source>
</evidence>
<evidence type="ECO:0000256" key="5">
    <source>
        <dbReference type="ARBA" id="ARBA00022908"/>
    </source>
</evidence>
<keyword evidence="8 9" id="KW-0131">Cell cycle</keyword>
<dbReference type="Pfam" id="PF00589">
    <property type="entry name" value="Phage_integrase"/>
    <property type="match status" value="1"/>
</dbReference>
<name>B6YR66_AZOPC</name>
<gene>
    <name evidence="9" type="primary">xerC</name>
    <name evidence="12" type="ordered locus">CFPG_425</name>
</gene>
<feature type="active site" evidence="9">
    <location>
        <position position="152"/>
    </location>
</feature>
<keyword evidence="3 9" id="KW-0132">Cell division</keyword>
<keyword evidence="5 9" id="KW-0229">DNA integration</keyword>
<feature type="active site" evidence="9">
    <location>
        <position position="176"/>
    </location>
</feature>
<dbReference type="Gene3D" id="1.10.443.10">
    <property type="entry name" value="Intergrase catalytic core"/>
    <property type="match status" value="1"/>
</dbReference>
<dbReference type="OrthoDB" id="9801717at2"/>
<feature type="active site" description="O-(3'-phospho-DNA)-tyrosine intermediate" evidence="9">
    <location>
        <position position="280"/>
    </location>
</feature>
<dbReference type="GO" id="GO:0006313">
    <property type="term" value="P:DNA transposition"/>
    <property type="evidence" value="ECO:0007669"/>
    <property type="project" value="UniProtKB-UniRule"/>
</dbReference>
<comment type="similarity">
    <text evidence="9">Belongs to the 'phage' integrase family. XerC subfamily.</text>
</comment>
<keyword evidence="2 9" id="KW-0963">Cytoplasm</keyword>
<feature type="domain" description="Tyr recombinase" evidence="10">
    <location>
        <begin position="111"/>
        <end position="293"/>
    </location>
</feature>
<dbReference type="PROSITE" id="PS51900">
    <property type="entry name" value="CB"/>
    <property type="match status" value="1"/>
</dbReference>
<evidence type="ECO:0000256" key="3">
    <source>
        <dbReference type="ARBA" id="ARBA00022618"/>
    </source>
</evidence>
<evidence type="ECO:0000256" key="4">
    <source>
        <dbReference type="ARBA" id="ARBA00022829"/>
    </source>
</evidence>
<evidence type="ECO:0000256" key="8">
    <source>
        <dbReference type="ARBA" id="ARBA00023306"/>
    </source>
</evidence>
<dbReference type="GO" id="GO:0009037">
    <property type="term" value="F:tyrosine-based site-specific recombinase activity"/>
    <property type="evidence" value="ECO:0007669"/>
    <property type="project" value="UniProtKB-UniRule"/>
</dbReference>
<dbReference type="InterPro" id="IPR002104">
    <property type="entry name" value="Integrase_catalytic"/>
</dbReference>
<evidence type="ECO:0000256" key="6">
    <source>
        <dbReference type="ARBA" id="ARBA00023125"/>
    </source>
</evidence>
<evidence type="ECO:0000256" key="7">
    <source>
        <dbReference type="ARBA" id="ARBA00023172"/>
    </source>
</evidence>
<protein>
    <recommendedName>
        <fullName evidence="9">Tyrosine recombinase XerC</fullName>
    </recommendedName>
</protein>
<accession>B6YR66</accession>
<dbReference type="PANTHER" id="PTHR30349">
    <property type="entry name" value="PHAGE INTEGRASE-RELATED"/>
    <property type="match status" value="1"/>
</dbReference>
<dbReference type="InterPro" id="IPR011010">
    <property type="entry name" value="DNA_brk_join_enz"/>
</dbReference>
<reference evidence="13" key="1">
    <citation type="journal article" date="2008" name="Science">
        <title>Genome of an endosymbiont coupling N2 fixation to cellulolysis within RT protist cells in termite gut.</title>
        <authorList>
            <person name="Hongoh Y."/>
            <person name="Sharma V.K."/>
            <person name="Prakash T."/>
            <person name="Noda S."/>
            <person name="Toh H."/>
            <person name="Taylor T.D."/>
            <person name="Kudo T."/>
            <person name="Sakaki Y."/>
            <person name="Toyoda A."/>
            <person name="Hattori M."/>
            <person name="Ohkuma M."/>
        </authorList>
    </citation>
    <scope>NUCLEOTIDE SEQUENCE [LARGE SCALE GENOMIC DNA]</scope>
</reference>
<comment type="function">
    <text evidence="9">Site-specific tyrosine recombinase, which acts by catalyzing the cutting and rejoining of the recombining DNA molecules. The XerC-XerD complex is essential to convert dimers of the bacterial chromosome into monomers to permit their segregation at cell division. It also contributes to the segregational stability of plasmids.</text>
</comment>
<keyword evidence="4 9" id="KW-0159">Chromosome partition</keyword>
<dbReference type="InterPro" id="IPR044068">
    <property type="entry name" value="CB"/>
</dbReference>
<dbReference type="InterPro" id="IPR023009">
    <property type="entry name" value="Tyrosine_recombinase_XerC/XerD"/>
</dbReference>
<keyword evidence="13" id="KW-1185">Reference proteome</keyword>
<feature type="domain" description="Core-binding (CB)" evidence="11">
    <location>
        <begin position="1"/>
        <end position="90"/>
    </location>
</feature>
<proteinExistence type="inferred from homology"/>
<dbReference type="HOGENOM" id="CLU_027562_9_2_10"/>
<dbReference type="GO" id="GO:0005737">
    <property type="term" value="C:cytoplasm"/>
    <property type="evidence" value="ECO:0007669"/>
    <property type="project" value="UniProtKB-SubCell"/>
</dbReference>
<dbReference type="Gene3D" id="1.10.150.130">
    <property type="match status" value="1"/>
</dbReference>
<dbReference type="PROSITE" id="PS51898">
    <property type="entry name" value="TYR_RECOMBINASE"/>
    <property type="match status" value="1"/>
</dbReference>
<dbReference type="RefSeq" id="WP_012573449.1">
    <property type="nucleotide sequence ID" value="NC_011565.1"/>
</dbReference>
<evidence type="ECO:0000313" key="13">
    <source>
        <dbReference type="Proteomes" id="UP000000723"/>
    </source>
</evidence>
<dbReference type="HAMAP" id="MF_01808">
    <property type="entry name" value="Recomb_XerC_XerD"/>
    <property type="match status" value="1"/>
</dbReference>
<feature type="active site" evidence="9">
    <location>
        <position position="271"/>
    </location>
</feature>
<sequence length="299" mass="35201">MGYEYYFNQLSIFLCHLRYERNYSVRTLKTYCDDLVQFERFVFCSEGFDMRTITSSVIREWIVFLMDRNYSPRSVNRKLSTLRSFFRYLYRNGQIESNPVKGIVGVRTGRPLPYFVRDREMNTLLLDLSKGEGFEDERDRTILEVFYSTGIRCSELVGLNDEDIDFESCLIRVTGKGNKQRLIPFSKTLEEILSYYKTIRDETIWDVSKAFFVREDGRSLNYNIVYRIVKKRLSDIPNLPKRSPHVLRHTFATSMLNNGANLNAVKELLGHSSLASTEIYTHLTFEELKKTYKQAHPRA</sequence>
<dbReference type="STRING" id="511995.CFPG_425"/>
<dbReference type="GO" id="GO:0007059">
    <property type="term" value="P:chromosome segregation"/>
    <property type="evidence" value="ECO:0007669"/>
    <property type="project" value="UniProtKB-UniRule"/>
</dbReference>
<evidence type="ECO:0000313" key="12">
    <source>
        <dbReference type="EMBL" id="BAG83688.1"/>
    </source>
</evidence>
<keyword evidence="6 9" id="KW-0238">DNA-binding</keyword>
<comment type="subcellular location">
    <subcellularLocation>
        <location evidence="1 9">Cytoplasm</location>
    </subcellularLocation>
</comment>
<dbReference type="GO" id="GO:0003677">
    <property type="term" value="F:DNA binding"/>
    <property type="evidence" value="ECO:0007669"/>
    <property type="project" value="UniProtKB-UniRule"/>
</dbReference>
<dbReference type="SUPFAM" id="SSF56349">
    <property type="entry name" value="DNA breaking-rejoining enzymes"/>
    <property type="match status" value="1"/>
</dbReference>
<dbReference type="InterPro" id="IPR050090">
    <property type="entry name" value="Tyrosine_recombinase_XerCD"/>
</dbReference>
<feature type="active site" evidence="9">
    <location>
        <position position="245"/>
    </location>
</feature>
<dbReference type="AlphaFoldDB" id="B6YR66"/>
<evidence type="ECO:0000259" key="10">
    <source>
        <dbReference type="PROSITE" id="PS51898"/>
    </source>
</evidence>
<dbReference type="Pfam" id="PF02899">
    <property type="entry name" value="Phage_int_SAM_1"/>
    <property type="match status" value="1"/>
</dbReference>
<dbReference type="Proteomes" id="UP000000723">
    <property type="component" value="Chromosome"/>
</dbReference>
<evidence type="ECO:0000259" key="11">
    <source>
        <dbReference type="PROSITE" id="PS51900"/>
    </source>
</evidence>